<name>A0AAD1QXT3_PELCU</name>
<dbReference type="AlphaFoldDB" id="A0AAD1QXT3"/>
<protein>
    <submittedName>
        <fullName evidence="2">Uncharacterized protein</fullName>
    </submittedName>
</protein>
<evidence type="ECO:0000313" key="2">
    <source>
        <dbReference type="EMBL" id="CAH2219732.1"/>
    </source>
</evidence>
<sequence length="167" mass="17582">MRLRRSGPVPPPLWAGGVIPVPTLGPPAYGYTSVPGGDNADLKLGGRTKMAETAWRVARATGNKEVPASHQQTADMGHEDTGTYLLRPTPGPTTRCMSSRNHADSELAARHKTGAGRRQRSFSPDHLSKLAEGAPPATKPCMLSLSEQHTEADTLGPTADRLGPAGS</sequence>
<dbReference type="Proteomes" id="UP001295444">
    <property type="component" value="Chromosome 01"/>
</dbReference>
<evidence type="ECO:0000256" key="1">
    <source>
        <dbReference type="SAM" id="MobiDB-lite"/>
    </source>
</evidence>
<dbReference type="EMBL" id="OW240912">
    <property type="protein sequence ID" value="CAH2219732.1"/>
    <property type="molecule type" value="Genomic_DNA"/>
</dbReference>
<proteinExistence type="predicted"/>
<gene>
    <name evidence="2" type="ORF">PECUL_23A052954</name>
</gene>
<reference evidence="2" key="1">
    <citation type="submission" date="2022-03" db="EMBL/GenBank/DDBJ databases">
        <authorList>
            <person name="Alioto T."/>
            <person name="Alioto T."/>
            <person name="Gomez Garrido J."/>
        </authorList>
    </citation>
    <scope>NUCLEOTIDE SEQUENCE</scope>
</reference>
<feature type="region of interest" description="Disordered" evidence="1">
    <location>
        <begin position="61"/>
        <end position="167"/>
    </location>
</feature>
<keyword evidence="3" id="KW-1185">Reference proteome</keyword>
<feature type="compositionally biased region" description="Basic residues" evidence="1">
    <location>
        <begin position="110"/>
        <end position="120"/>
    </location>
</feature>
<evidence type="ECO:0000313" key="3">
    <source>
        <dbReference type="Proteomes" id="UP001295444"/>
    </source>
</evidence>
<accession>A0AAD1QXT3</accession>
<organism evidence="2 3">
    <name type="scientific">Pelobates cultripes</name>
    <name type="common">Western spadefoot toad</name>
    <dbReference type="NCBI Taxonomy" id="61616"/>
    <lineage>
        <taxon>Eukaryota</taxon>
        <taxon>Metazoa</taxon>
        <taxon>Chordata</taxon>
        <taxon>Craniata</taxon>
        <taxon>Vertebrata</taxon>
        <taxon>Euteleostomi</taxon>
        <taxon>Amphibia</taxon>
        <taxon>Batrachia</taxon>
        <taxon>Anura</taxon>
        <taxon>Pelobatoidea</taxon>
        <taxon>Pelobatidae</taxon>
        <taxon>Pelobates</taxon>
    </lineage>
</organism>